<keyword evidence="3 5" id="KW-0479">Metal-binding</keyword>
<name>A0A6L2N3Y2_TANCI</name>
<sequence>MSCCNGKCGCGSSCSCGSSCKGCGMYPDIETSNTATTLIVDGVAPKKMYDDGSEGSFVAEGGQACKCGANCKCDPFVLLCFYVYVGFIPTINDGGCVDMLEKRDEYGVFVSLNIDV</sequence>
<organism evidence="6">
    <name type="scientific">Tanacetum cinerariifolium</name>
    <name type="common">Dalmatian daisy</name>
    <name type="synonym">Chrysanthemum cinerariifolium</name>
    <dbReference type="NCBI Taxonomy" id="118510"/>
    <lineage>
        <taxon>Eukaryota</taxon>
        <taxon>Viridiplantae</taxon>
        <taxon>Streptophyta</taxon>
        <taxon>Embryophyta</taxon>
        <taxon>Tracheophyta</taxon>
        <taxon>Spermatophyta</taxon>
        <taxon>Magnoliopsida</taxon>
        <taxon>eudicotyledons</taxon>
        <taxon>Gunneridae</taxon>
        <taxon>Pentapetalae</taxon>
        <taxon>asterids</taxon>
        <taxon>campanulids</taxon>
        <taxon>Asterales</taxon>
        <taxon>Asteraceae</taxon>
        <taxon>Asteroideae</taxon>
        <taxon>Anthemideae</taxon>
        <taxon>Anthemidinae</taxon>
        <taxon>Tanacetum</taxon>
    </lineage>
</organism>
<dbReference type="AlphaFoldDB" id="A0A6L2N3Y2"/>
<protein>
    <recommendedName>
        <fullName evidence="5">Metallothionein-like protein</fullName>
    </recommendedName>
</protein>
<evidence type="ECO:0000256" key="3">
    <source>
        <dbReference type="ARBA" id="ARBA00022723"/>
    </source>
</evidence>
<accession>A0A6L2N3Y2</accession>
<gene>
    <name evidence="6" type="ORF">Tci_051343</name>
</gene>
<dbReference type="Pfam" id="PF01439">
    <property type="entry name" value="Metallothio_2"/>
    <property type="match status" value="1"/>
</dbReference>
<dbReference type="PANTHER" id="PTHR33543">
    <property type="entry name" value="METALLOTHIONEIN-LIKE PROTEIN 2A"/>
    <property type="match status" value="1"/>
</dbReference>
<reference evidence="6" key="1">
    <citation type="journal article" date="2019" name="Sci. Rep.">
        <title>Draft genome of Tanacetum cinerariifolium, the natural source of mosquito coil.</title>
        <authorList>
            <person name="Yamashiro T."/>
            <person name="Shiraishi A."/>
            <person name="Satake H."/>
            <person name="Nakayama K."/>
        </authorList>
    </citation>
    <scope>NUCLEOTIDE SEQUENCE</scope>
</reference>
<dbReference type="PANTHER" id="PTHR33543:SF37">
    <property type="entry name" value="METALLOTHIONEIN-LIKE PROTEIN 4B"/>
    <property type="match status" value="1"/>
</dbReference>
<comment type="function">
    <text evidence="1 5">Metallothioneins have a high content of cysteine residues that bind various heavy metals.</text>
</comment>
<evidence type="ECO:0000256" key="2">
    <source>
        <dbReference type="ARBA" id="ARBA00005802"/>
    </source>
</evidence>
<dbReference type="GO" id="GO:0046872">
    <property type="term" value="F:metal ion binding"/>
    <property type="evidence" value="ECO:0007669"/>
    <property type="project" value="UniProtKB-UniRule"/>
</dbReference>
<proteinExistence type="inferred from homology"/>
<comment type="caution">
    <text evidence="6">The sequence shown here is derived from an EMBL/GenBank/DDBJ whole genome shotgun (WGS) entry which is preliminary data.</text>
</comment>
<evidence type="ECO:0000256" key="4">
    <source>
        <dbReference type="ARBA" id="ARBA00022851"/>
    </source>
</evidence>
<keyword evidence="4 5" id="KW-0480">Metal-thiolate cluster</keyword>
<evidence type="ECO:0000256" key="1">
    <source>
        <dbReference type="ARBA" id="ARBA00002568"/>
    </source>
</evidence>
<evidence type="ECO:0000256" key="5">
    <source>
        <dbReference type="RuleBase" id="RU369052"/>
    </source>
</evidence>
<evidence type="ECO:0000313" key="6">
    <source>
        <dbReference type="EMBL" id="GEU79365.1"/>
    </source>
</evidence>
<comment type="similarity">
    <text evidence="2 5">Belongs to the metallothionein superfamily. Type 15 family.</text>
</comment>
<dbReference type="InterPro" id="IPR000347">
    <property type="entry name" value="Metalthion_15p"/>
</dbReference>
<dbReference type="EMBL" id="BKCJ010007859">
    <property type="protein sequence ID" value="GEU79365.1"/>
    <property type="molecule type" value="Genomic_DNA"/>
</dbReference>